<dbReference type="EMBL" id="LFBV01000008">
    <property type="protein sequence ID" value="OKH91931.1"/>
    <property type="molecule type" value="Genomic_DNA"/>
</dbReference>
<comment type="caution">
    <text evidence="2">The sequence shown here is derived from an EMBL/GenBank/DDBJ whole genome shotgun (WGS) entry which is preliminary data.</text>
</comment>
<dbReference type="Pfam" id="PF09346">
    <property type="entry name" value="SMI1_KNR4"/>
    <property type="match status" value="1"/>
</dbReference>
<proteinExistence type="predicted"/>
<feature type="domain" description="Knr4/Smi1-like" evidence="1">
    <location>
        <begin position="29"/>
        <end position="155"/>
    </location>
</feature>
<sequence>MPDTEDLLTRLADRARTDPPWGWSAPPAPADPGTLARAEEALGFALPPLLAALYTRVADGGFGPEYGLLPLLEGSAGGEPPAVGQYLAARADPEWPWPAGVLQIAHWGCGMYACVDCTDEAAPVLLYEPNGGNPEYAWFSDSPSLARWLQDWLDGTGWYDGDESDMDLPAWPDYAHRVRSPAATVPTPGKPAAGP</sequence>
<dbReference type="AlphaFoldDB" id="A0A1Q4V290"/>
<dbReference type="InterPro" id="IPR018958">
    <property type="entry name" value="Knr4/Smi1-like_dom"/>
</dbReference>
<reference evidence="2 3" key="1">
    <citation type="submission" date="2015-06" db="EMBL/GenBank/DDBJ databases">
        <title>Cloning and characterization of the uncialamcin biosynthetic gene cluster.</title>
        <authorList>
            <person name="Yan X."/>
            <person name="Huang T."/>
            <person name="Ge H."/>
            <person name="Shen B."/>
        </authorList>
    </citation>
    <scope>NUCLEOTIDE SEQUENCE [LARGE SCALE GENOMIC DNA]</scope>
    <source>
        <strain evidence="2 3">DCA2648</strain>
    </source>
</reference>
<dbReference type="Gene3D" id="3.40.1580.10">
    <property type="entry name" value="SMI1/KNR4-like"/>
    <property type="match status" value="1"/>
</dbReference>
<dbReference type="RefSeq" id="WP_073792920.1">
    <property type="nucleotide sequence ID" value="NZ_LFBV01000008.1"/>
</dbReference>
<evidence type="ECO:0000313" key="2">
    <source>
        <dbReference type="EMBL" id="OKH91931.1"/>
    </source>
</evidence>
<keyword evidence="3" id="KW-1185">Reference proteome</keyword>
<gene>
    <name evidence="2" type="ORF">AB852_27165</name>
</gene>
<name>A0A1Q4V290_9ACTN</name>
<dbReference type="InterPro" id="IPR037883">
    <property type="entry name" value="Knr4/Smi1-like_sf"/>
</dbReference>
<accession>A0A1Q4V290</accession>
<dbReference type="SMART" id="SM00860">
    <property type="entry name" value="SMI1_KNR4"/>
    <property type="match status" value="1"/>
</dbReference>
<evidence type="ECO:0000259" key="1">
    <source>
        <dbReference type="SMART" id="SM00860"/>
    </source>
</evidence>
<evidence type="ECO:0000313" key="3">
    <source>
        <dbReference type="Proteomes" id="UP000186455"/>
    </source>
</evidence>
<dbReference type="SUPFAM" id="SSF160631">
    <property type="entry name" value="SMI1/KNR4-like"/>
    <property type="match status" value="1"/>
</dbReference>
<dbReference type="Proteomes" id="UP000186455">
    <property type="component" value="Unassembled WGS sequence"/>
</dbReference>
<protein>
    <recommendedName>
        <fullName evidence="1">Knr4/Smi1-like domain-containing protein</fullName>
    </recommendedName>
</protein>
<dbReference type="STRING" id="1048205.AB852_27165"/>
<organism evidence="2 3">
    <name type="scientific">Streptomyces uncialis</name>
    <dbReference type="NCBI Taxonomy" id="1048205"/>
    <lineage>
        <taxon>Bacteria</taxon>
        <taxon>Bacillati</taxon>
        <taxon>Actinomycetota</taxon>
        <taxon>Actinomycetes</taxon>
        <taxon>Kitasatosporales</taxon>
        <taxon>Streptomycetaceae</taxon>
        <taxon>Streptomyces</taxon>
    </lineage>
</organism>